<organism evidence="4 5">
    <name type="scientific">Moelleriella libera RCEF 2490</name>
    <dbReference type="NCBI Taxonomy" id="1081109"/>
    <lineage>
        <taxon>Eukaryota</taxon>
        <taxon>Fungi</taxon>
        <taxon>Dikarya</taxon>
        <taxon>Ascomycota</taxon>
        <taxon>Pezizomycotina</taxon>
        <taxon>Sordariomycetes</taxon>
        <taxon>Hypocreomycetidae</taxon>
        <taxon>Hypocreales</taxon>
        <taxon>Clavicipitaceae</taxon>
        <taxon>Moelleriella</taxon>
    </lineage>
</organism>
<dbReference type="PANTHER" id="PTHR37534">
    <property type="entry name" value="TRANSCRIPTIONAL ACTIVATOR PROTEIN UGA3"/>
    <property type="match status" value="1"/>
</dbReference>
<dbReference type="EMBL" id="AZGY01000004">
    <property type="protein sequence ID" value="KZZ98833.1"/>
    <property type="molecule type" value="Genomic_DNA"/>
</dbReference>
<accession>A0A168EIE3</accession>
<evidence type="ECO:0000256" key="3">
    <source>
        <dbReference type="SAM" id="MobiDB-lite"/>
    </source>
</evidence>
<evidence type="ECO:0000256" key="1">
    <source>
        <dbReference type="ARBA" id="ARBA00004123"/>
    </source>
</evidence>
<keyword evidence="2" id="KW-0539">Nucleus</keyword>
<dbReference type="GO" id="GO:0003700">
    <property type="term" value="F:DNA-binding transcription factor activity"/>
    <property type="evidence" value="ECO:0007669"/>
    <property type="project" value="TreeGrafter"/>
</dbReference>
<sequence length="379" mass="40628">MILAARHGPQLYEIRDVTAEVVDGYDGLSPPALDFGDDLDETSTGKAHAWAGPSVAGAHQSASSNGSASYPHSLVSAAGSTPISSSLTDLASPQCLNPPASPVTRRQTARAVADLIFFSQSGDLSAANNPIAGEGHPKPSTGYLHHGQSCTPNDSSFEDGIFLPGSTYHELHATLRSHLIHGTRPNASTRPVSPTVDREATEPFIVYRDGRGKCSIDAPSQPSLGPPNDQAMISKQEECSLWCIWFEEISPWLDKFDNNRHFQHTIPTLASTHGHLHYSILALCARQQELKDKARPTGQSLALYQEAIHGLLPDLASRSTEVIASCVILCVLEMLSCSPMAWQRHLDGCASFLNAVRANGFAVVEFQLASASSYDCCAS</sequence>
<dbReference type="Pfam" id="PF11951">
    <property type="entry name" value="Fungal_trans_2"/>
    <property type="match status" value="1"/>
</dbReference>
<reference evidence="4 5" key="1">
    <citation type="journal article" date="2016" name="Genome Biol. Evol.">
        <title>Divergent and convergent evolution of fungal pathogenicity.</title>
        <authorList>
            <person name="Shang Y."/>
            <person name="Xiao G."/>
            <person name="Zheng P."/>
            <person name="Cen K."/>
            <person name="Zhan S."/>
            <person name="Wang C."/>
        </authorList>
    </citation>
    <scope>NUCLEOTIDE SEQUENCE [LARGE SCALE GENOMIC DNA]</scope>
    <source>
        <strain evidence="4 5">RCEF 2490</strain>
    </source>
</reference>
<dbReference type="GO" id="GO:0005634">
    <property type="term" value="C:nucleus"/>
    <property type="evidence" value="ECO:0007669"/>
    <property type="project" value="UniProtKB-SubCell"/>
</dbReference>
<dbReference type="STRING" id="1081109.A0A168EIE3"/>
<dbReference type="AlphaFoldDB" id="A0A168EIE3"/>
<evidence type="ECO:0000256" key="2">
    <source>
        <dbReference type="ARBA" id="ARBA00023242"/>
    </source>
</evidence>
<comment type="subcellular location">
    <subcellularLocation>
        <location evidence="1">Nucleus</location>
    </subcellularLocation>
</comment>
<feature type="region of interest" description="Disordered" evidence="3">
    <location>
        <begin position="128"/>
        <end position="150"/>
    </location>
</feature>
<name>A0A168EIE3_9HYPO</name>
<protein>
    <submittedName>
        <fullName evidence="4">Uncharacterized protein</fullName>
    </submittedName>
</protein>
<dbReference type="OrthoDB" id="415590at2759"/>
<evidence type="ECO:0000313" key="4">
    <source>
        <dbReference type="EMBL" id="KZZ98833.1"/>
    </source>
</evidence>
<dbReference type="InterPro" id="IPR021858">
    <property type="entry name" value="Fun_TF"/>
</dbReference>
<feature type="region of interest" description="Disordered" evidence="3">
    <location>
        <begin position="56"/>
        <end position="75"/>
    </location>
</feature>
<dbReference type="Proteomes" id="UP000078544">
    <property type="component" value="Unassembled WGS sequence"/>
</dbReference>
<feature type="compositionally biased region" description="Polar residues" evidence="3">
    <location>
        <begin position="60"/>
        <end position="70"/>
    </location>
</feature>
<dbReference type="GO" id="GO:0000976">
    <property type="term" value="F:transcription cis-regulatory region binding"/>
    <property type="evidence" value="ECO:0007669"/>
    <property type="project" value="TreeGrafter"/>
</dbReference>
<comment type="caution">
    <text evidence="4">The sequence shown here is derived from an EMBL/GenBank/DDBJ whole genome shotgun (WGS) entry which is preliminary data.</text>
</comment>
<evidence type="ECO:0000313" key="5">
    <source>
        <dbReference type="Proteomes" id="UP000078544"/>
    </source>
</evidence>
<proteinExistence type="predicted"/>
<dbReference type="GO" id="GO:0045944">
    <property type="term" value="P:positive regulation of transcription by RNA polymerase II"/>
    <property type="evidence" value="ECO:0007669"/>
    <property type="project" value="TreeGrafter"/>
</dbReference>
<keyword evidence="5" id="KW-1185">Reference proteome</keyword>
<dbReference type="PANTHER" id="PTHR37534:SF4">
    <property type="entry name" value="ZN(II)2CYS6 TRANSCRIPTION FACTOR (EUROFUNG)"/>
    <property type="match status" value="1"/>
</dbReference>
<gene>
    <name evidence="4" type="ORF">AAL_02384</name>
</gene>